<dbReference type="InterPro" id="IPR023366">
    <property type="entry name" value="ATP_synth_asu-like_sf"/>
</dbReference>
<keyword evidence="14" id="KW-1003">Cell membrane</keyword>
<dbReference type="NCBIfam" id="NF009884">
    <property type="entry name" value="PRK13343.1"/>
    <property type="match status" value="1"/>
</dbReference>
<name>A0ABS8U6W7_9SPHI</name>
<evidence type="ECO:0000256" key="7">
    <source>
        <dbReference type="ARBA" id="ARBA00022840"/>
    </source>
</evidence>
<dbReference type="CDD" id="cd18113">
    <property type="entry name" value="ATP-synt_F1_alpha_C"/>
    <property type="match status" value="1"/>
</dbReference>
<dbReference type="PROSITE" id="PS00152">
    <property type="entry name" value="ATPASE_ALPHA_BETA"/>
    <property type="match status" value="1"/>
</dbReference>
<dbReference type="InterPro" id="IPR000793">
    <property type="entry name" value="ATP_synth_asu_C"/>
</dbReference>
<dbReference type="InterPro" id="IPR033732">
    <property type="entry name" value="ATP_synth_F1_a_nt-bd_dom"/>
</dbReference>
<evidence type="ECO:0000256" key="1">
    <source>
        <dbReference type="ARBA" id="ARBA00003784"/>
    </source>
</evidence>
<keyword evidence="6 14" id="KW-0375">Hydrogen ion transport</keyword>
<comment type="function">
    <text evidence="1 14">Produces ATP from ADP in the presence of a proton gradient across the membrane. The alpha chain is a regulatory subunit.</text>
</comment>
<dbReference type="InterPro" id="IPR005294">
    <property type="entry name" value="ATP_synth_F1_asu"/>
</dbReference>
<evidence type="ECO:0000259" key="17">
    <source>
        <dbReference type="Pfam" id="PF02874"/>
    </source>
</evidence>
<evidence type="ECO:0000313" key="18">
    <source>
        <dbReference type="EMBL" id="MCD8742402.1"/>
    </source>
</evidence>
<keyword evidence="7 14" id="KW-0067">ATP-binding</keyword>
<evidence type="ECO:0000256" key="10">
    <source>
        <dbReference type="ARBA" id="ARBA00023136"/>
    </source>
</evidence>
<dbReference type="SUPFAM" id="SSF52540">
    <property type="entry name" value="P-loop containing nucleoside triphosphate hydrolases"/>
    <property type="match status" value="1"/>
</dbReference>
<evidence type="ECO:0000256" key="14">
    <source>
        <dbReference type="HAMAP-Rule" id="MF_01346"/>
    </source>
</evidence>
<dbReference type="Pfam" id="PF00006">
    <property type="entry name" value="ATP-synt_ab"/>
    <property type="match status" value="1"/>
</dbReference>
<dbReference type="PANTHER" id="PTHR48082">
    <property type="entry name" value="ATP SYNTHASE SUBUNIT ALPHA, MITOCHONDRIAL"/>
    <property type="match status" value="1"/>
</dbReference>
<comment type="subcellular location">
    <subcellularLocation>
        <location evidence="14">Cell membrane</location>
        <topology evidence="14">Peripheral membrane protein</topology>
    </subcellularLocation>
    <subcellularLocation>
        <location evidence="2">Membrane</location>
    </subcellularLocation>
</comment>
<dbReference type="Gene3D" id="3.40.50.300">
    <property type="entry name" value="P-loop containing nucleotide triphosphate hydrolases"/>
    <property type="match status" value="1"/>
</dbReference>
<dbReference type="EMBL" id="JAJPWV010000006">
    <property type="protein sequence ID" value="MCD8742402.1"/>
    <property type="molecule type" value="Genomic_DNA"/>
</dbReference>
<dbReference type="HAMAP" id="MF_01346">
    <property type="entry name" value="ATP_synth_alpha_bact"/>
    <property type="match status" value="1"/>
</dbReference>
<feature type="site" description="Required for activity" evidence="14">
    <location>
        <position position="387"/>
    </location>
</feature>
<comment type="catalytic activity">
    <reaction evidence="14">
        <text>ATP + H2O + 4 H(+)(in) = ADP + phosphate + 5 H(+)(out)</text>
        <dbReference type="Rhea" id="RHEA:57720"/>
        <dbReference type="ChEBI" id="CHEBI:15377"/>
        <dbReference type="ChEBI" id="CHEBI:15378"/>
        <dbReference type="ChEBI" id="CHEBI:30616"/>
        <dbReference type="ChEBI" id="CHEBI:43474"/>
        <dbReference type="ChEBI" id="CHEBI:456216"/>
        <dbReference type="EC" id="7.1.2.2"/>
    </reaction>
</comment>
<dbReference type="Pfam" id="PF00306">
    <property type="entry name" value="ATP-synt_ab_C"/>
    <property type="match status" value="1"/>
</dbReference>
<keyword evidence="4 14" id="KW-0813">Transport</keyword>
<dbReference type="InterPro" id="IPR020003">
    <property type="entry name" value="ATPase_a/bsu_AS"/>
</dbReference>
<dbReference type="InterPro" id="IPR036121">
    <property type="entry name" value="ATPase_F1/V1/A1_a/bsu_N_sf"/>
</dbReference>
<evidence type="ECO:0000256" key="12">
    <source>
        <dbReference type="ARBA" id="ARBA00023310"/>
    </source>
</evidence>
<reference evidence="18 19" key="1">
    <citation type="submission" date="2021-12" db="EMBL/GenBank/DDBJ databases">
        <title>Mucilaginibacter roseus genome.</title>
        <authorList>
            <person name="Ferreira J.R."/>
            <person name="Newman J.D."/>
        </authorList>
    </citation>
    <scope>NUCLEOTIDE SEQUENCE [LARGE SCALE GENOMIC DNA]</scope>
    <source>
        <strain evidence="18 19">LMG 28454</strain>
    </source>
</reference>
<dbReference type="CDD" id="cd18116">
    <property type="entry name" value="ATP-synt_F1_alpha_N"/>
    <property type="match status" value="1"/>
</dbReference>
<keyword evidence="10 14" id="KW-0472">Membrane</keyword>
<dbReference type="InterPro" id="IPR000194">
    <property type="entry name" value="ATPase_F1/V1/A1_a/bsu_nucl-bd"/>
</dbReference>
<dbReference type="PANTHER" id="PTHR48082:SF2">
    <property type="entry name" value="ATP SYNTHASE SUBUNIT ALPHA, MITOCHONDRIAL"/>
    <property type="match status" value="1"/>
</dbReference>
<protein>
    <recommendedName>
        <fullName evidence="14">ATP synthase subunit alpha</fullName>
        <ecNumber evidence="14">7.1.2.2</ecNumber>
    </recommendedName>
    <alternativeName>
        <fullName evidence="14">ATP synthase F1 sector subunit alpha</fullName>
    </alternativeName>
    <alternativeName>
        <fullName evidence="14">F-ATPase subunit alpha</fullName>
    </alternativeName>
</protein>
<dbReference type="PIRSF" id="PIRSF039088">
    <property type="entry name" value="F_ATPase_subunit_alpha"/>
    <property type="match status" value="1"/>
</dbReference>
<comment type="caution">
    <text evidence="18">The sequence shown here is derived from an EMBL/GenBank/DDBJ whole genome shotgun (WGS) entry which is preliminary data.</text>
</comment>
<organism evidence="18 19">
    <name type="scientific">Mucilaginibacter roseus</name>
    <dbReference type="NCBI Taxonomy" id="1528868"/>
    <lineage>
        <taxon>Bacteria</taxon>
        <taxon>Pseudomonadati</taxon>
        <taxon>Bacteroidota</taxon>
        <taxon>Sphingobacteriia</taxon>
        <taxon>Sphingobacteriales</taxon>
        <taxon>Sphingobacteriaceae</taxon>
        <taxon>Mucilaginibacter</taxon>
    </lineage>
</organism>
<evidence type="ECO:0000256" key="11">
    <source>
        <dbReference type="ARBA" id="ARBA00023196"/>
    </source>
</evidence>
<evidence type="ECO:0000256" key="2">
    <source>
        <dbReference type="ARBA" id="ARBA00004370"/>
    </source>
</evidence>
<keyword evidence="9 14" id="KW-0406">Ion transport</keyword>
<dbReference type="EC" id="7.1.2.2" evidence="14"/>
<dbReference type="SUPFAM" id="SSF50615">
    <property type="entry name" value="N-terminal domain of alpha and beta subunits of F1 ATP synthase"/>
    <property type="match status" value="1"/>
</dbReference>
<dbReference type="InterPro" id="IPR004100">
    <property type="entry name" value="ATPase_F1/V1/A1_a/bsu_N"/>
</dbReference>
<dbReference type="InterPro" id="IPR027417">
    <property type="entry name" value="P-loop_NTPase"/>
</dbReference>
<dbReference type="CDD" id="cd01132">
    <property type="entry name" value="F1-ATPase_alpha_CD"/>
    <property type="match status" value="1"/>
</dbReference>
<keyword evidence="12 14" id="KW-0066">ATP synthesis</keyword>
<evidence type="ECO:0000256" key="3">
    <source>
        <dbReference type="ARBA" id="ARBA00008936"/>
    </source>
</evidence>
<comment type="similarity">
    <text evidence="3 14">Belongs to the ATPase alpha/beta chains family.</text>
</comment>
<evidence type="ECO:0000259" key="16">
    <source>
        <dbReference type="Pfam" id="PF00306"/>
    </source>
</evidence>
<proteinExistence type="inferred from homology"/>
<keyword evidence="8 14" id="KW-1278">Translocase</keyword>
<feature type="domain" description="ATP synthase alpha subunit C-terminal" evidence="16">
    <location>
        <begin position="396"/>
        <end position="519"/>
    </location>
</feature>
<evidence type="ECO:0000256" key="6">
    <source>
        <dbReference type="ARBA" id="ARBA00022781"/>
    </source>
</evidence>
<evidence type="ECO:0000256" key="4">
    <source>
        <dbReference type="ARBA" id="ARBA00022448"/>
    </source>
</evidence>
<evidence type="ECO:0000256" key="9">
    <source>
        <dbReference type="ARBA" id="ARBA00023065"/>
    </source>
</evidence>
<dbReference type="SUPFAM" id="SSF47917">
    <property type="entry name" value="C-terminal domain of alpha and beta subunits of F1 ATP synthase"/>
    <property type="match status" value="1"/>
</dbReference>
<feature type="domain" description="ATPase F1/V1/A1 complex alpha/beta subunit nucleotide-binding" evidence="15">
    <location>
        <begin position="151"/>
        <end position="389"/>
    </location>
</feature>
<keyword evidence="5 14" id="KW-0547">Nucleotide-binding</keyword>
<evidence type="ECO:0000313" key="19">
    <source>
        <dbReference type="Proteomes" id="UP001199919"/>
    </source>
</evidence>
<evidence type="ECO:0000256" key="8">
    <source>
        <dbReference type="ARBA" id="ARBA00022967"/>
    </source>
</evidence>
<evidence type="ECO:0000259" key="15">
    <source>
        <dbReference type="Pfam" id="PF00006"/>
    </source>
</evidence>
<dbReference type="RefSeq" id="WP_232178957.1">
    <property type="nucleotide sequence ID" value="NZ_JAJPWV010000006.1"/>
</dbReference>
<dbReference type="Proteomes" id="UP001199919">
    <property type="component" value="Unassembled WGS sequence"/>
</dbReference>
<gene>
    <name evidence="14 18" type="primary">atpA</name>
    <name evidence="18" type="ORF">LT679_17460</name>
</gene>
<dbReference type="Gene3D" id="1.20.150.20">
    <property type="entry name" value="ATP synthase alpha/beta chain, C-terminal domain"/>
    <property type="match status" value="1"/>
</dbReference>
<comment type="subunit">
    <text evidence="13">F-type ATPases have 2 components, CF(1) - the catalytic core - and CF(0) - the membrane proton channel. CF(1) has five subunits: alpha(3), beta(3), gamma(1), delta(1), epsilon(1). CF(0) has four main subunits: a(1), b(1), b'(1) and c(9-12).</text>
</comment>
<dbReference type="Pfam" id="PF02874">
    <property type="entry name" value="ATP-synt_ab_N"/>
    <property type="match status" value="1"/>
</dbReference>
<dbReference type="InterPro" id="IPR038376">
    <property type="entry name" value="ATP_synth_asu_C_sf"/>
</dbReference>
<feature type="binding site" evidence="14">
    <location>
        <begin position="171"/>
        <end position="178"/>
    </location>
    <ligand>
        <name>ATP</name>
        <dbReference type="ChEBI" id="CHEBI:30616"/>
    </ligand>
</feature>
<evidence type="ECO:0000256" key="5">
    <source>
        <dbReference type="ARBA" id="ARBA00022741"/>
    </source>
</evidence>
<feature type="domain" description="ATPase F1/V1/A1 complex alpha/beta subunit N-terminal" evidence="17">
    <location>
        <begin position="27"/>
        <end position="92"/>
    </location>
</feature>
<keyword evidence="19" id="KW-1185">Reference proteome</keyword>
<dbReference type="Gene3D" id="2.40.30.20">
    <property type="match status" value="1"/>
</dbReference>
<keyword evidence="11 14" id="KW-0139">CF(1)</keyword>
<sequence length="524" mass="56533">MVEVRPDEVSAILRQQLAGFKSESELEEVGTVLQIGDGIARVYGLTKVQSGELVEFDNGLQGIVLNLEEDNVGVVLLGSYEGIKEGDTVKRTSKIASLKVGEGMLGRVVDTLGNPIDGKGPITGQTYDMPLERKAPGVIYRQPVTEPLQTGIKAIDAMIPIGRGQRELVIGDRQTGKTAVCIDTIINQKEFYDAGQPVICIYVACGQKASTVANIVRTLEENGAMAYSIVVAANASDSAPMQFFAPFAGAAIGEYFRDTGRPALIIYDDLSKQAVAYREVSLLLRRPPGREAYPGDVFYLHSRLLERAAKINSNDSIAKAMNDLPESLKDVVKGGGSLTALPIIETQAGDVSAYIPTNVISITDGQIFLESNLFNAGVRPAINVGISVSRVGGNAQIKSMKKVAGTLKLDQAQYRELEAFSKFGSDLDASTKSVLDKGARNVEVLKQGQYSPVSVEKQVAIIYIGTKNLMRSVPVNKIREFEAEYLSQLELRHPEVLSALKAGKFDDKLTGVLETVAKELAGKY</sequence>
<evidence type="ECO:0000256" key="13">
    <source>
        <dbReference type="ARBA" id="ARBA00026013"/>
    </source>
</evidence>
<dbReference type="NCBIfam" id="TIGR00962">
    <property type="entry name" value="atpA"/>
    <property type="match status" value="1"/>
</dbReference>
<accession>A0ABS8U6W7</accession>